<name>A0ABS1JND1_9BURK</name>
<sequence length="158" mass="17400">MLRLKSCRCSGGEWKRISRASWMRNLFPARRLFACSACHRRFLVREDATEPNDVLAKTVMTLLATAAVVLAALGWLWSARQAAADDLAAGRPVLRPASATCQRVHVFKEGETLESIAQQELGDASMWQQIRIANRWLDTAQNGLEPGARLVVPAPCAG</sequence>
<dbReference type="CDD" id="cd00118">
    <property type="entry name" value="LysM"/>
    <property type="match status" value="1"/>
</dbReference>
<keyword evidence="1" id="KW-0812">Transmembrane</keyword>
<evidence type="ECO:0000259" key="2">
    <source>
        <dbReference type="PROSITE" id="PS51782"/>
    </source>
</evidence>
<organism evidence="3 4">
    <name type="scientific">Ramlibacter alkalitolerans</name>
    <dbReference type="NCBI Taxonomy" id="2039631"/>
    <lineage>
        <taxon>Bacteria</taxon>
        <taxon>Pseudomonadati</taxon>
        <taxon>Pseudomonadota</taxon>
        <taxon>Betaproteobacteria</taxon>
        <taxon>Burkholderiales</taxon>
        <taxon>Comamonadaceae</taxon>
        <taxon>Ramlibacter</taxon>
    </lineage>
</organism>
<keyword evidence="1" id="KW-1133">Transmembrane helix</keyword>
<evidence type="ECO:0000313" key="3">
    <source>
        <dbReference type="EMBL" id="MBL0425777.1"/>
    </source>
</evidence>
<protein>
    <submittedName>
        <fullName evidence="3">LysM peptidoglycan-binding domain-containing protein</fullName>
    </submittedName>
</protein>
<evidence type="ECO:0000256" key="1">
    <source>
        <dbReference type="SAM" id="Phobius"/>
    </source>
</evidence>
<dbReference type="EMBL" id="JAEQND010000006">
    <property type="protein sequence ID" value="MBL0425777.1"/>
    <property type="molecule type" value="Genomic_DNA"/>
</dbReference>
<dbReference type="InterPro" id="IPR036779">
    <property type="entry name" value="LysM_dom_sf"/>
</dbReference>
<dbReference type="PROSITE" id="PS51782">
    <property type="entry name" value="LYSM"/>
    <property type="match status" value="1"/>
</dbReference>
<proteinExistence type="predicted"/>
<dbReference type="Gene3D" id="3.10.350.10">
    <property type="entry name" value="LysM domain"/>
    <property type="match status" value="1"/>
</dbReference>
<keyword evidence="4" id="KW-1185">Reference proteome</keyword>
<dbReference type="RefSeq" id="WP_201689652.1">
    <property type="nucleotide sequence ID" value="NZ_JAEQND010000006.1"/>
</dbReference>
<dbReference type="InterPro" id="IPR018392">
    <property type="entry name" value="LysM"/>
</dbReference>
<comment type="caution">
    <text evidence="3">The sequence shown here is derived from an EMBL/GenBank/DDBJ whole genome shotgun (WGS) entry which is preliminary data.</text>
</comment>
<reference evidence="3 4" key="1">
    <citation type="journal article" date="2017" name="Int. J. Syst. Evol. Microbiol.">
        <title>Ramlibacter alkalitolerans sp. nov., alkali-tolerant bacterium isolated from soil of ginseng.</title>
        <authorList>
            <person name="Lee D.H."/>
            <person name="Cha C.J."/>
        </authorList>
    </citation>
    <scope>NUCLEOTIDE SEQUENCE [LARGE SCALE GENOMIC DNA]</scope>
    <source>
        <strain evidence="3 4">KACC 19305</strain>
    </source>
</reference>
<evidence type="ECO:0000313" key="4">
    <source>
        <dbReference type="Proteomes" id="UP000622707"/>
    </source>
</evidence>
<accession>A0ABS1JND1</accession>
<feature type="transmembrane region" description="Helical" evidence="1">
    <location>
        <begin position="54"/>
        <end position="77"/>
    </location>
</feature>
<gene>
    <name evidence="3" type="ORF">JI746_11720</name>
</gene>
<feature type="domain" description="LysM" evidence="2">
    <location>
        <begin position="103"/>
        <end position="152"/>
    </location>
</feature>
<keyword evidence="1" id="KW-0472">Membrane</keyword>
<dbReference type="Proteomes" id="UP000622707">
    <property type="component" value="Unassembled WGS sequence"/>
</dbReference>